<gene>
    <name evidence="1" type="ORF">ABW02_25140</name>
</gene>
<evidence type="ECO:0000313" key="1">
    <source>
        <dbReference type="EMBL" id="KLV16591.1"/>
    </source>
</evidence>
<proteinExistence type="predicted"/>
<protein>
    <submittedName>
        <fullName evidence="1">Uncharacterized protein</fullName>
    </submittedName>
</protein>
<dbReference type="RefSeq" id="WP_047944937.1">
    <property type="nucleotide sequence ID" value="NZ_LDPH01000052.1"/>
</dbReference>
<sequence>MKNSLQIIAEASYSLNFLVYVQNIFLNQNKNKDNWKFPYLLTTCEFRKDFLLQYRGLWTKITKSISENRDIDQDIFYNEKHLFYHELCDVTVDNLTAFNQIYDSFFTWWTSLAGGFSIERAMGETIEHIYHDVSTKLLEEKIIPKKPLHINFIYDNSIIEDLTAFSYLAVLSINDCILHYKEAVARIKICVD</sequence>
<organism evidence="1 2">
    <name type="scientific">Niallia circulans</name>
    <name type="common">Bacillus circulans</name>
    <dbReference type="NCBI Taxonomy" id="1397"/>
    <lineage>
        <taxon>Bacteria</taxon>
        <taxon>Bacillati</taxon>
        <taxon>Bacillota</taxon>
        <taxon>Bacilli</taxon>
        <taxon>Bacillales</taxon>
        <taxon>Bacillaceae</taxon>
        <taxon>Niallia</taxon>
    </lineage>
</organism>
<dbReference type="PATRIC" id="fig|1397.4.peg.4565"/>
<comment type="caution">
    <text evidence="1">The sequence shown here is derived from an EMBL/GenBank/DDBJ whole genome shotgun (WGS) entry which is preliminary data.</text>
</comment>
<name>A0A0J1HSD8_NIACI</name>
<accession>A0A0J1HSD8</accession>
<keyword evidence="2" id="KW-1185">Reference proteome</keyword>
<reference evidence="1 2" key="1">
    <citation type="submission" date="2015-05" db="EMBL/GenBank/DDBJ databases">
        <title>Whole genome sequence and identification of bacterial endophytes from Costus igneus.</title>
        <authorList>
            <person name="Lee Y.P."/>
            <person name="Gan H.M."/>
            <person name="Eng W."/>
            <person name="Wheatley M.S."/>
            <person name="Caraballo A."/>
            <person name="Polter S."/>
            <person name="Savka M.A."/>
            <person name="Hudson A.O."/>
        </authorList>
    </citation>
    <scope>NUCLEOTIDE SEQUENCE [LARGE SCALE GENOMIC DNA]</scope>
    <source>
        <strain evidence="1 2">RIT379</strain>
    </source>
</reference>
<dbReference type="Proteomes" id="UP000036045">
    <property type="component" value="Unassembled WGS sequence"/>
</dbReference>
<dbReference type="OrthoDB" id="2603162at2"/>
<dbReference type="AlphaFoldDB" id="A0A0J1HSD8"/>
<evidence type="ECO:0000313" key="2">
    <source>
        <dbReference type="Proteomes" id="UP000036045"/>
    </source>
</evidence>
<dbReference type="EMBL" id="LDPH01000052">
    <property type="protein sequence ID" value="KLV16591.1"/>
    <property type="molecule type" value="Genomic_DNA"/>
</dbReference>